<evidence type="ECO:0000256" key="2">
    <source>
        <dbReference type="ARBA" id="ARBA00022729"/>
    </source>
</evidence>
<dbReference type="AlphaFoldDB" id="K8PCA1"/>
<feature type="domain" description="Leucine-binding protein" evidence="4">
    <location>
        <begin position="31"/>
        <end position="384"/>
    </location>
</feature>
<keyword evidence="6" id="KW-1185">Reference proteome</keyword>
<dbReference type="InterPro" id="IPR028081">
    <property type="entry name" value="Leu-bd"/>
</dbReference>
<dbReference type="HOGENOM" id="CLU_027128_7_0_5"/>
<comment type="caution">
    <text evidence="5">The sequence shown here is derived from an EMBL/GenBank/DDBJ whole genome shotgun (WGS) entry which is preliminary data.</text>
</comment>
<evidence type="ECO:0000259" key="4">
    <source>
        <dbReference type="Pfam" id="PF13458"/>
    </source>
</evidence>
<dbReference type="SUPFAM" id="SSF53822">
    <property type="entry name" value="Periplasmic binding protein-like I"/>
    <property type="match status" value="1"/>
</dbReference>
<dbReference type="Gene3D" id="3.40.50.2300">
    <property type="match status" value="2"/>
</dbReference>
<dbReference type="PANTHER" id="PTHR47235">
    <property type="entry name" value="BLR6548 PROTEIN"/>
    <property type="match status" value="1"/>
</dbReference>
<protein>
    <recommendedName>
        <fullName evidence="4">Leucine-binding protein domain-containing protein</fullName>
    </recommendedName>
</protein>
<dbReference type="InterPro" id="IPR028082">
    <property type="entry name" value="Peripla_BP_I"/>
</dbReference>
<comment type="similarity">
    <text evidence="1">Belongs to the leucine-binding protein family.</text>
</comment>
<dbReference type="Pfam" id="PF13458">
    <property type="entry name" value="Peripla_BP_6"/>
    <property type="match status" value="1"/>
</dbReference>
<feature type="signal peptide" evidence="3">
    <location>
        <begin position="1"/>
        <end position="21"/>
    </location>
</feature>
<reference evidence="5 6" key="1">
    <citation type="submission" date="2012-04" db="EMBL/GenBank/DDBJ databases">
        <title>The Genome Sequence of Afipia clevelandensis ATCC 49720.</title>
        <authorList>
            <consortium name="The Broad Institute Genome Sequencing Platform"/>
            <person name="Earl A."/>
            <person name="Ward D."/>
            <person name="Feldgarden M."/>
            <person name="Gevers D."/>
            <person name="Huys G."/>
            <person name="Walker B."/>
            <person name="Young S.K."/>
            <person name="Zeng Q."/>
            <person name="Gargeya S."/>
            <person name="Fitzgerald M."/>
            <person name="Haas B."/>
            <person name="Abouelleil A."/>
            <person name="Alvarado L."/>
            <person name="Arachchi H.M."/>
            <person name="Berlin A."/>
            <person name="Chapman S.B."/>
            <person name="Goldberg J."/>
            <person name="Griggs A."/>
            <person name="Gujja S."/>
            <person name="Hansen M."/>
            <person name="Howarth C."/>
            <person name="Imamovic A."/>
            <person name="Larimer J."/>
            <person name="McCowen C."/>
            <person name="Montmayeur A."/>
            <person name="Murphy C."/>
            <person name="Neiman D."/>
            <person name="Pearson M."/>
            <person name="Priest M."/>
            <person name="Roberts A."/>
            <person name="Saif S."/>
            <person name="Shea T."/>
            <person name="Sisk P."/>
            <person name="Sykes S."/>
            <person name="Wortman J."/>
            <person name="Nusbaum C."/>
            <person name="Birren B."/>
        </authorList>
    </citation>
    <scope>NUCLEOTIDE SEQUENCE [LARGE SCALE GENOMIC DNA]</scope>
    <source>
        <strain evidence="5 6">ATCC 49720</strain>
    </source>
</reference>
<name>K8PCA1_9BRAD</name>
<dbReference type="PATRIC" id="fig|883079.3.peg.704"/>
<evidence type="ECO:0000256" key="1">
    <source>
        <dbReference type="ARBA" id="ARBA00010062"/>
    </source>
</evidence>
<dbReference type="Proteomes" id="UP000001095">
    <property type="component" value="Unassembled WGS sequence"/>
</dbReference>
<gene>
    <name evidence="5" type="ORF">HMPREF9696_00688</name>
</gene>
<proteinExistence type="inferred from homology"/>
<accession>K8PCA1</accession>
<organism evidence="5 6">
    <name type="scientific">Afipia clevelandensis ATCC 49720</name>
    <dbReference type="NCBI Taxonomy" id="883079"/>
    <lineage>
        <taxon>Bacteria</taxon>
        <taxon>Pseudomonadati</taxon>
        <taxon>Pseudomonadota</taxon>
        <taxon>Alphaproteobacteria</taxon>
        <taxon>Hyphomicrobiales</taxon>
        <taxon>Nitrobacteraceae</taxon>
        <taxon>Afipia</taxon>
    </lineage>
</organism>
<evidence type="ECO:0000256" key="3">
    <source>
        <dbReference type="SAM" id="SignalP"/>
    </source>
</evidence>
<dbReference type="EMBL" id="AGWY01000003">
    <property type="protein sequence ID" value="EKS40237.1"/>
    <property type="molecule type" value="Genomic_DNA"/>
</dbReference>
<dbReference type="OrthoDB" id="9770729at2"/>
<dbReference type="PANTHER" id="PTHR47235:SF1">
    <property type="entry name" value="BLR6548 PROTEIN"/>
    <property type="match status" value="1"/>
</dbReference>
<evidence type="ECO:0000313" key="6">
    <source>
        <dbReference type="Proteomes" id="UP000001095"/>
    </source>
</evidence>
<sequence>MSRILFAALAASLALTSGAVAADAPGVTATEVKVGATFPFSGPASSLGNTGKGLIGYVNQINDRGGINGRKINLITYDDAYSPPKAVEHTRKLIESDEVAFMFGQLGTPSNSATIKYITGKKVPDTFITTGATKFTDSKEYPLTTTSLPSYDTEGKVYAKYFKAQLPNAKVGILYQNDDLGKDFVNAFKPIYKDEFASKVVALAYEVADPTVDSQVVNLKAAAPEALLIAGTPKFAAQALRKMNEMGWKPLTLVNFVAASIGNTFVPVGLDKVTGVMTAGFQKDATDPKWKDDQGVKDFTAFAQKYLPGADLSDQNYLYGYQQGMILEQLLKQAGNDLSRENILKQSKSFKDFVLPTTLPGIKINTSAAVNQAYTQMQMQRWNGKSWDQLGDVVKAD</sequence>
<keyword evidence="2 3" id="KW-0732">Signal</keyword>
<dbReference type="RefSeq" id="WP_002711554.1">
    <property type="nucleotide sequence ID" value="NZ_KB375281.1"/>
</dbReference>
<dbReference type="CDD" id="cd06343">
    <property type="entry name" value="PBP1_ABC_ligand_binding-like"/>
    <property type="match status" value="1"/>
</dbReference>
<feature type="chain" id="PRO_5003921911" description="Leucine-binding protein domain-containing protein" evidence="3">
    <location>
        <begin position="22"/>
        <end position="397"/>
    </location>
</feature>
<evidence type="ECO:0000313" key="5">
    <source>
        <dbReference type="EMBL" id="EKS40237.1"/>
    </source>
</evidence>